<dbReference type="EnsemblMetazoa" id="Aqu2.1.31564_001">
    <property type="protein sequence ID" value="Aqu2.1.31564_001"/>
    <property type="gene ID" value="Aqu2.1.31564"/>
</dbReference>
<organism evidence="1">
    <name type="scientific">Amphimedon queenslandica</name>
    <name type="common">Sponge</name>
    <dbReference type="NCBI Taxonomy" id="400682"/>
    <lineage>
        <taxon>Eukaryota</taxon>
        <taxon>Metazoa</taxon>
        <taxon>Porifera</taxon>
        <taxon>Demospongiae</taxon>
        <taxon>Heteroscleromorpha</taxon>
        <taxon>Haplosclerida</taxon>
        <taxon>Niphatidae</taxon>
        <taxon>Amphimedon</taxon>
    </lineage>
</organism>
<sequence>YMVVSQTLIVTCCNVGTEMQINAIKIVTTVRHNAHYSAFVYSTCTERYVQESNINAVLHWLKHND</sequence>
<protein>
    <submittedName>
        <fullName evidence="1">Uncharacterized protein</fullName>
    </submittedName>
</protein>
<proteinExistence type="predicted"/>
<dbReference type="InParanoid" id="A0A1X7UVL3"/>
<name>A0A1X7UVL3_AMPQE</name>
<dbReference type="AlphaFoldDB" id="A0A1X7UVL3"/>
<accession>A0A1X7UVL3</accession>
<evidence type="ECO:0000313" key="1">
    <source>
        <dbReference type="EnsemblMetazoa" id="Aqu2.1.31564_001"/>
    </source>
</evidence>
<reference evidence="1" key="1">
    <citation type="submission" date="2017-05" db="UniProtKB">
        <authorList>
            <consortium name="EnsemblMetazoa"/>
        </authorList>
    </citation>
    <scope>IDENTIFICATION</scope>
</reference>